<feature type="compositionally biased region" description="Low complexity" evidence="1">
    <location>
        <begin position="271"/>
        <end position="288"/>
    </location>
</feature>
<dbReference type="CTD" id="390667"/>
<dbReference type="KEGG" id="pcad:102983185"/>
<reference evidence="4" key="1">
    <citation type="submission" date="2025-08" db="UniProtKB">
        <authorList>
            <consortium name="RefSeq"/>
        </authorList>
    </citation>
    <scope>IDENTIFICATION</scope>
    <source>
        <tissue evidence="4">Muscle</tissue>
    </source>
</reference>
<proteinExistence type="predicted"/>
<gene>
    <name evidence="4" type="primary">PTX4</name>
</gene>
<feature type="compositionally biased region" description="Low complexity" evidence="1">
    <location>
        <begin position="239"/>
        <end position="248"/>
    </location>
</feature>
<name>A0A455BXR8_PHYMC</name>
<feature type="signal peptide" evidence="2">
    <location>
        <begin position="1"/>
        <end position="25"/>
    </location>
</feature>
<protein>
    <submittedName>
        <fullName evidence="4">Pentraxin-4</fullName>
    </submittedName>
</protein>
<dbReference type="OrthoDB" id="8793160at2759"/>
<accession>A0A455BXR8</accession>
<dbReference type="RefSeq" id="XP_028353810.1">
    <property type="nucleotide sequence ID" value="XM_028498009.1"/>
</dbReference>
<keyword evidence="2" id="KW-0732">Signal</keyword>
<evidence type="ECO:0000313" key="3">
    <source>
        <dbReference type="Proteomes" id="UP000248484"/>
    </source>
</evidence>
<evidence type="ECO:0000313" key="4">
    <source>
        <dbReference type="RefSeq" id="XP_028353810.1"/>
    </source>
</evidence>
<evidence type="ECO:0000256" key="2">
    <source>
        <dbReference type="SAM" id="SignalP"/>
    </source>
</evidence>
<dbReference type="GeneID" id="102983185"/>
<sequence>MGCLGRKTLPFFLIFVPIYLRGALLQETAPERQRKPFLERLCRLEAEFRRFQEATLKHLQGIASSYNLSFVMEAWFQSLARESQAVALALNQLQAAVQGDLGHLKTWVQKTQCRGQKVDNRLLALGATLSERSKQRAQERKEQEEQRNAHSGLALDVWAMQDVLARLPLIQSQGAGLAAFKGRLQVAGPGTAALWVTPAPPRPLSPSSPQLQAGRHPELRLSSGTPLWTSLTVSKGRRSPQAQAASRRGPPRAQERVSTMACPSPSVSTFPSGASLGLQSPPGGLLPRLGEEDTALHPTKPTLEERNRPGDGLPAGQATQGTHQWGAARRQ</sequence>
<evidence type="ECO:0000256" key="1">
    <source>
        <dbReference type="SAM" id="MobiDB-lite"/>
    </source>
</evidence>
<feature type="chain" id="PRO_5019852382" evidence="2">
    <location>
        <begin position="26"/>
        <end position="331"/>
    </location>
</feature>
<keyword evidence="3" id="KW-1185">Reference proteome</keyword>
<dbReference type="Proteomes" id="UP000248484">
    <property type="component" value="Chromosome 14"/>
</dbReference>
<dbReference type="AlphaFoldDB" id="A0A455BXR8"/>
<dbReference type="InParanoid" id="A0A455BXR8"/>
<organism evidence="3 4">
    <name type="scientific">Physeter macrocephalus</name>
    <name type="common">Sperm whale</name>
    <name type="synonym">Physeter catodon</name>
    <dbReference type="NCBI Taxonomy" id="9755"/>
    <lineage>
        <taxon>Eukaryota</taxon>
        <taxon>Metazoa</taxon>
        <taxon>Chordata</taxon>
        <taxon>Craniata</taxon>
        <taxon>Vertebrata</taxon>
        <taxon>Euteleostomi</taxon>
        <taxon>Mammalia</taxon>
        <taxon>Eutheria</taxon>
        <taxon>Laurasiatheria</taxon>
        <taxon>Artiodactyla</taxon>
        <taxon>Whippomorpha</taxon>
        <taxon>Cetacea</taxon>
        <taxon>Odontoceti</taxon>
        <taxon>Physeteridae</taxon>
        <taxon>Physeter</taxon>
    </lineage>
</organism>
<feature type="compositionally biased region" description="Polar residues" evidence="1">
    <location>
        <begin position="222"/>
        <end position="233"/>
    </location>
</feature>
<feature type="region of interest" description="Disordered" evidence="1">
    <location>
        <begin position="199"/>
        <end position="331"/>
    </location>
</feature>